<organism evidence="3 4">
    <name type="scientific">Thioclava atlantica</name>
    <dbReference type="NCBI Taxonomy" id="1317124"/>
    <lineage>
        <taxon>Bacteria</taxon>
        <taxon>Pseudomonadati</taxon>
        <taxon>Pseudomonadota</taxon>
        <taxon>Alphaproteobacteria</taxon>
        <taxon>Rhodobacterales</taxon>
        <taxon>Paracoccaceae</taxon>
        <taxon>Thioclava</taxon>
    </lineage>
</organism>
<feature type="chain" id="PRO_5001797549" evidence="2">
    <location>
        <begin position="19"/>
        <end position="768"/>
    </location>
</feature>
<dbReference type="eggNOG" id="COG3118">
    <property type="taxonomic scope" value="Bacteria"/>
</dbReference>
<evidence type="ECO:0000313" key="4">
    <source>
        <dbReference type="Proteomes" id="UP000028607"/>
    </source>
</evidence>
<dbReference type="RefSeq" id="WP_038146471.1">
    <property type="nucleotide sequence ID" value="NZ_AQRC01000008.1"/>
</dbReference>
<feature type="region of interest" description="Disordered" evidence="1">
    <location>
        <begin position="120"/>
        <end position="157"/>
    </location>
</feature>
<reference evidence="3 4" key="2">
    <citation type="journal article" date="2015" name="Antonie Van Leeuwenhoek">
        <title>Thioclava indica sp. nov., isolated from surface seawater of the Indian Ocean.</title>
        <authorList>
            <person name="Liu Y."/>
            <person name="Lai Q."/>
            <person name="Du J."/>
            <person name="Xu H."/>
            <person name="Jiang L."/>
            <person name="Shao Z."/>
        </authorList>
    </citation>
    <scope>NUCLEOTIDE SEQUENCE [LARGE SCALE GENOMIC DNA]</scope>
    <source>
        <strain evidence="3 4">13D2W-2</strain>
    </source>
</reference>
<proteinExistence type="predicted"/>
<sequence>MIARLALFLTLLAAPALAAPITIRSGEHAGFSRLVLPLPAGTDWSLARTPEGYLLSTSAREADFRIGGIFERIPKTRLLAVDPAKEGGLLFRTAVAIRAEAVLLHDNRLVIDFRTAPLPRPRRDLKTVEPEAVQPTPARPPPPGPALPGPEEPPADFDLFWRDLAPLGHGARDQPQLLAQPFPRHETADTPLSLPEVDTPDPRVAEVEAALLAQLARAAAQGLVEVDRGAAAAEGKGPSRQAHEAEISPVPDGQTASASAPPDHIPFRSLTAIDRDQDNLASSAGTGDRECPPDALLDFGPWMDGRSMPAHLAEARQGLLGEFDTPRQDKVLDLARTYLAFGFGAEARAVLQDMAEPDAQRDTLAYLAAILDDDATAAAMSEVRLTPCDGPVALWALLGADPLPEKPEVNFAAIQRGYGALPPPLRQAIGPRLVEKLLVLGAADVARSLQPQLARITGEDHEALDLVAARVALDPAAPEMRETLRDVVDARRPESVDTLLLLIEQRLTAQEVVERDLIASAEELAFELAGDPQAADLLRAAALGYGSSGEFDKGFAHLRDAAIDPDAAETRDTADRLVALLSVHPDDALFLRTVFAYRDRIEIAVADPSLRSALAGRLLDLGLADRAVQLIEHAPDIGDEDRRLLARAAQANRDPSAALAHLQGLDDDIALTLRAEAFARLGQHARARDAFLEAADEVRAREESRRAGAWIAPNENSDPAVARFTEIFATPDKPASDHAGPVTRARHLLDTSRTERETLRELLDRLGS</sequence>
<comment type="caution">
    <text evidence="3">The sequence shown here is derived from an EMBL/GenBank/DDBJ whole genome shotgun (WGS) entry which is preliminary data.</text>
</comment>
<feature type="region of interest" description="Disordered" evidence="1">
    <location>
        <begin position="231"/>
        <end position="266"/>
    </location>
</feature>
<feature type="region of interest" description="Disordered" evidence="1">
    <location>
        <begin position="279"/>
        <end position="298"/>
    </location>
</feature>
<dbReference type="EMBL" id="AQRC01000008">
    <property type="protein sequence ID" value="KFE34755.1"/>
    <property type="molecule type" value="Genomic_DNA"/>
</dbReference>
<gene>
    <name evidence="3" type="ORF">DW2_11136</name>
</gene>
<feature type="compositionally biased region" description="Pro residues" evidence="1">
    <location>
        <begin position="137"/>
        <end position="152"/>
    </location>
</feature>
<evidence type="ECO:0000256" key="2">
    <source>
        <dbReference type="SAM" id="SignalP"/>
    </source>
</evidence>
<accession>A0A085TVK8</accession>
<reference evidence="4" key="1">
    <citation type="submission" date="2013-04" db="EMBL/GenBank/DDBJ databases">
        <title>Thioclava sp. 13D2W-2 Genome Sequencing.</title>
        <authorList>
            <person name="Lai Q."/>
            <person name="Li G."/>
            <person name="Shao Z."/>
        </authorList>
    </citation>
    <scope>NUCLEOTIDE SEQUENCE [LARGE SCALE GENOMIC DNA]</scope>
    <source>
        <strain evidence="4">13D2W-2</strain>
    </source>
</reference>
<name>A0A085TVK8_9RHOB</name>
<dbReference type="OrthoDB" id="7847197at2"/>
<keyword evidence="2" id="KW-0732">Signal</keyword>
<dbReference type="STRING" id="1317124.DW2_11136"/>
<evidence type="ECO:0000313" key="3">
    <source>
        <dbReference type="EMBL" id="KFE34755.1"/>
    </source>
</evidence>
<dbReference type="AlphaFoldDB" id="A0A085TVK8"/>
<protein>
    <submittedName>
        <fullName evidence="3">Uncharacterized protein</fullName>
    </submittedName>
</protein>
<keyword evidence="4" id="KW-1185">Reference proteome</keyword>
<feature type="signal peptide" evidence="2">
    <location>
        <begin position="1"/>
        <end position="18"/>
    </location>
</feature>
<evidence type="ECO:0000256" key="1">
    <source>
        <dbReference type="SAM" id="MobiDB-lite"/>
    </source>
</evidence>
<dbReference type="PATRIC" id="fig|1317124.6.peg.2253"/>
<dbReference type="Proteomes" id="UP000028607">
    <property type="component" value="Unassembled WGS sequence"/>
</dbReference>